<dbReference type="GO" id="GO:0004222">
    <property type="term" value="F:metalloendopeptidase activity"/>
    <property type="evidence" value="ECO:0007669"/>
    <property type="project" value="InterPro"/>
</dbReference>
<keyword evidence="2" id="KW-0479">Metal-binding</keyword>
<dbReference type="InterPro" id="IPR001590">
    <property type="entry name" value="Peptidase_M12B"/>
</dbReference>
<organism evidence="4 5">
    <name type="scientific">Ramazzottius varieornatus</name>
    <name type="common">Water bear</name>
    <name type="synonym">Tardigrade</name>
    <dbReference type="NCBI Taxonomy" id="947166"/>
    <lineage>
        <taxon>Eukaryota</taxon>
        <taxon>Metazoa</taxon>
        <taxon>Ecdysozoa</taxon>
        <taxon>Tardigrada</taxon>
        <taxon>Eutardigrada</taxon>
        <taxon>Parachela</taxon>
        <taxon>Hypsibioidea</taxon>
        <taxon>Ramazzottiidae</taxon>
        <taxon>Ramazzottius</taxon>
    </lineage>
</organism>
<dbReference type="Pfam" id="PF01562">
    <property type="entry name" value="Pep_M12B_propep"/>
    <property type="match status" value="1"/>
</dbReference>
<gene>
    <name evidence="4" type="primary">RvY_13661-1</name>
    <name evidence="4" type="synonym">RvY_13661.1</name>
    <name evidence="4" type="ORF">RvY_13661</name>
</gene>
<dbReference type="PANTHER" id="PTHR11905:SF159">
    <property type="entry name" value="ADAM METALLOPROTEASE"/>
    <property type="match status" value="1"/>
</dbReference>
<proteinExistence type="predicted"/>
<dbReference type="InterPro" id="IPR002870">
    <property type="entry name" value="Peptidase_M12B_N"/>
</dbReference>
<dbReference type="EMBL" id="BDGG01000009">
    <property type="protein sequence ID" value="GAV03202.1"/>
    <property type="molecule type" value="Genomic_DNA"/>
</dbReference>
<sequence>MRVWGSHFQDNWTSRLFLAYSVICLISPLTHFVHCTTRQSQDGSSKSNLQQLVVPQPLSSSSRLVKRSATLPPSQLGYTIDMFGASYVLKLRRSVVASERLEAAVTAKNGAVSTVSFDQHQTQCHYTGIVTMCRSAGQCFQGKAAMSRFAHGLRGIMKIGGEDVLIEPLPETLLAKRMRFSNIHIARKKLAGELFTENESSMMAVMDSLAKSLSVPHDLLDLKSLQSIPKSVTVEVGVFVDSPMVVKLNKTYPRRKDQVSLLLAGYNAVNLLYEDATIGKMAVKLLVKRIILDDSSSMPKDEKVTEYLNQLCKFYQPNILKRLKITRDWDLTTALTGLDVYADAVDVTRDAAYKNLRGSAKKIFTVSGVSYGGGMCSKKKNCMVSEFSLIFGNIETIAHETGHTLGMYHDGSGNSCDRKGNRIMSIQRPQRQRAGWSSCSAQSLQSFVMSGHAWCLTSKLVS</sequence>
<dbReference type="PANTHER" id="PTHR11905">
    <property type="entry name" value="ADAM A DISINTEGRIN AND METALLOPROTEASE DOMAIN"/>
    <property type="match status" value="1"/>
</dbReference>
<evidence type="ECO:0000256" key="1">
    <source>
        <dbReference type="ARBA" id="ARBA00023157"/>
    </source>
</evidence>
<evidence type="ECO:0000256" key="2">
    <source>
        <dbReference type="PROSITE-ProRule" id="PRU00276"/>
    </source>
</evidence>
<dbReference type="OrthoDB" id="10035764at2759"/>
<evidence type="ECO:0000313" key="5">
    <source>
        <dbReference type="Proteomes" id="UP000186922"/>
    </source>
</evidence>
<dbReference type="InterPro" id="IPR024079">
    <property type="entry name" value="MetalloPept_cat_dom_sf"/>
</dbReference>
<dbReference type="Gene3D" id="3.40.390.10">
    <property type="entry name" value="Collagenase (Catalytic Domain)"/>
    <property type="match status" value="1"/>
</dbReference>
<evidence type="ECO:0000313" key="4">
    <source>
        <dbReference type="EMBL" id="GAV03202.1"/>
    </source>
</evidence>
<dbReference type="AlphaFoldDB" id="A0A1D1VNP1"/>
<comment type="caution">
    <text evidence="2">Lacks conserved residue(s) required for the propagation of feature annotation.</text>
</comment>
<dbReference type="GO" id="GO:0046872">
    <property type="term" value="F:metal ion binding"/>
    <property type="evidence" value="ECO:0007669"/>
    <property type="project" value="UniProtKB-KW"/>
</dbReference>
<keyword evidence="5" id="KW-1185">Reference proteome</keyword>
<dbReference type="GO" id="GO:0006508">
    <property type="term" value="P:proteolysis"/>
    <property type="evidence" value="ECO:0007669"/>
    <property type="project" value="InterPro"/>
</dbReference>
<dbReference type="STRING" id="947166.A0A1D1VNP1"/>
<dbReference type="SUPFAM" id="SSF55486">
    <property type="entry name" value="Metalloproteases ('zincins'), catalytic domain"/>
    <property type="match status" value="1"/>
</dbReference>
<feature type="active site" evidence="2">
    <location>
        <position position="400"/>
    </location>
</feature>
<feature type="domain" description="Peptidase M12B" evidence="3">
    <location>
        <begin position="232"/>
        <end position="460"/>
    </location>
</feature>
<protein>
    <recommendedName>
        <fullName evidence="3">Peptidase M12B domain-containing protein</fullName>
    </recommendedName>
</protein>
<feature type="binding site" evidence="2">
    <location>
        <position position="403"/>
    </location>
    <ligand>
        <name>Zn(2+)</name>
        <dbReference type="ChEBI" id="CHEBI:29105"/>
        <note>catalytic</note>
    </ligand>
</feature>
<name>A0A1D1VNP1_RAMVA</name>
<reference evidence="4 5" key="1">
    <citation type="journal article" date="2016" name="Nat. Commun.">
        <title>Extremotolerant tardigrade genome and improved radiotolerance of human cultured cells by tardigrade-unique protein.</title>
        <authorList>
            <person name="Hashimoto T."/>
            <person name="Horikawa D.D."/>
            <person name="Saito Y."/>
            <person name="Kuwahara H."/>
            <person name="Kozuka-Hata H."/>
            <person name="Shin-I T."/>
            <person name="Minakuchi Y."/>
            <person name="Ohishi K."/>
            <person name="Motoyama A."/>
            <person name="Aizu T."/>
            <person name="Enomoto A."/>
            <person name="Kondo K."/>
            <person name="Tanaka S."/>
            <person name="Hara Y."/>
            <person name="Koshikawa S."/>
            <person name="Sagara H."/>
            <person name="Miura T."/>
            <person name="Yokobori S."/>
            <person name="Miyagawa K."/>
            <person name="Suzuki Y."/>
            <person name="Kubo T."/>
            <person name="Oyama M."/>
            <person name="Kohara Y."/>
            <person name="Fujiyama A."/>
            <person name="Arakawa K."/>
            <person name="Katayama T."/>
            <person name="Toyoda A."/>
            <person name="Kunieda T."/>
        </authorList>
    </citation>
    <scope>NUCLEOTIDE SEQUENCE [LARGE SCALE GENOMIC DNA]</scope>
    <source>
        <strain evidence="4 5">YOKOZUNA-1</strain>
    </source>
</reference>
<feature type="binding site" evidence="2">
    <location>
        <position position="409"/>
    </location>
    <ligand>
        <name>Zn(2+)</name>
        <dbReference type="ChEBI" id="CHEBI:29105"/>
        <note>catalytic</note>
    </ligand>
</feature>
<keyword evidence="1" id="KW-1015">Disulfide bond</keyword>
<comment type="caution">
    <text evidence="4">The sequence shown here is derived from an EMBL/GenBank/DDBJ whole genome shotgun (WGS) entry which is preliminary data.</text>
</comment>
<dbReference type="Pfam" id="PF01421">
    <property type="entry name" value="Reprolysin"/>
    <property type="match status" value="1"/>
</dbReference>
<dbReference type="Proteomes" id="UP000186922">
    <property type="component" value="Unassembled WGS sequence"/>
</dbReference>
<feature type="binding site" evidence="2">
    <location>
        <position position="399"/>
    </location>
    <ligand>
        <name>Zn(2+)</name>
        <dbReference type="ChEBI" id="CHEBI:29105"/>
        <note>catalytic</note>
    </ligand>
</feature>
<evidence type="ECO:0000259" key="3">
    <source>
        <dbReference type="PROSITE" id="PS50215"/>
    </source>
</evidence>
<dbReference type="PROSITE" id="PS50215">
    <property type="entry name" value="ADAM_MEPRO"/>
    <property type="match status" value="1"/>
</dbReference>
<accession>A0A1D1VNP1</accession>
<keyword evidence="2" id="KW-0862">Zinc</keyword>